<comment type="caution">
    <text evidence="4">The sequence shown here is derived from an EMBL/GenBank/DDBJ whole genome shotgun (WGS) entry which is preliminary data.</text>
</comment>
<gene>
    <name evidence="4" type="ORF">HDK90DRAFT_409640</name>
</gene>
<dbReference type="PROSITE" id="PS50297">
    <property type="entry name" value="ANK_REP_REGION"/>
    <property type="match status" value="2"/>
</dbReference>
<dbReference type="InterPro" id="IPR036770">
    <property type="entry name" value="Ankyrin_rpt-contain_sf"/>
</dbReference>
<name>A0ABR1YXM2_9PEZI</name>
<dbReference type="SUPFAM" id="SSF52540">
    <property type="entry name" value="P-loop containing nucleoside triphosphate hydrolases"/>
    <property type="match status" value="1"/>
</dbReference>
<organism evidence="4 5">
    <name type="scientific">Phyllosticta capitalensis</name>
    <dbReference type="NCBI Taxonomy" id="121624"/>
    <lineage>
        <taxon>Eukaryota</taxon>
        <taxon>Fungi</taxon>
        <taxon>Dikarya</taxon>
        <taxon>Ascomycota</taxon>
        <taxon>Pezizomycotina</taxon>
        <taxon>Dothideomycetes</taxon>
        <taxon>Dothideomycetes incertae sedis</taxon>
        <taxon>Botryosphaeriales</taxon>
        <taxon>Phyllostictaceae</taxon>
        <taxon>Phyllosticta</taxon>
    </lineage>
</organism>
<dbReference type="SUPFAM" id="SSF48403">
    <property type="entry name" value="Ankyrin repeat"/>
    <property type="match status" value="1"/>
</dbReference>
<dbReference type="SMART" id="SM00248">
    <property type="entry name" value="ANK"/>
    <property type="match status" value="4"/>
</dbReference>
<keyword evidence="5" id="KW-1185">Reference proteome</keyword>
<dbReference type="InterPro" id="IPR027417">
    <property type="entry name" value="P-loop_NTPase"/>
</dbReference>
<dbReference type="InterPro" id="IPR056884">
    <property type="entry name" value="NPHP3-like_N"/>
</dbReference>
<protein>
    <recommendedName>
        <fullName evidence="3">Nephrocystin 3-like N-terminal domain-containing protein</fullName>
    </recommendedName>
</protein>
<dbReference type="PROSITE" id="PS50088">
    <property type="entry name" value="ANK_REPEAT"/>
    <property type="match status" value="2"/>
</dbReference>
<dbReference type="PANTHER" id="PTHR10039:SF15">
    <property type="entry name" value="NACHT DOMAIN-CONTAINING PROTEIN"/>
    <property type="match status" value="1"/>
</dbReference>
<evidence type="ECO:0000313" key="5">
    <source>
        <dbReference type="Proteomes" id="UP001492380"/>
    </source>
</evidence>
<dbReference type="EMBL" id="JBBWRZ010000002">
    <property type="protein sequence ID" value="KAK8243431.1"/>
    <property type="molecule type" value="Genomic_DNA"/>
</dbReference>
<dbReference type="Pfam" id="PF24883">
    <property type="entry name" value="NPHP3_N"/>
    <property type="match status" value="1"/>
</dbReference>
<dbReference type="Pfam" id="PF00023">
    <property type="entry name" value="Ank"/>
    <property type="match status" value="1"/>
</dbReference>
<evidence type="ECO:0000256" key="2">
    <source>
        <dbReference type="PROSITE-ProRule" id="PRU00023"/>
    </source>
</evidence>
<feature type="repeat" description="ANK" evidence="2">
    <location>
        <begin position="918"/>
        <end position="950"/>
    </location>
</feature>
<feature type="repeat" description="ANK" evidence="2">
    <location>
        <begin position="983"/>
        <end position="1008"/>
    </location>
</feature>
<dbReference type="Proteomes" id="UP001492380">
    <property type="component" value="Unassembled WGS sequence"/>
</dbReference>
<dbReference type="Gene3D" id="1.25.40.20">
    <property type="entry name" value="Ankyrin repeat-containing domain"/>
    <property type="match status" value="3"/>
</dbReference>
<dbReference type="Gene3D" id="3.40.50.300">
    <property type="entry name" value="P-loop containing nucleotide triphosphate hydrolases"/>
    <property type="match status" value="1"/>
</dbReference>
<keyword evidence="1" id="KW-0677">Repeat</keyword>
<proteinExistence type="predicted"/>
<dbReference type="InterPro" id="IPR002110">
    <property type="entry name" value="Ankyrin_rpt"/>
</dbReference>
<dbReference type="Pfam" id="PF12796">
    <property type="entry name" value="Ank_2"/>
    <property type="match status" value="1"/>
</dbReference>
<reference evidence="4 5" key="1">
    <citation type="submission" date="2024-04" db="EMBL/GenBank/DDBJ databases">
        <title>Phyllosticta paracitricarpa is synonymous to the EU quarantine fungus P. citricarpa based on phylogenomic analyses.</title>
        <authorList>
            <consortium name="Lawrence Berkeley National Laboratory"/>
            <person name="Van Ingen-Buijs V.A."/>
            <person name="Van Westerhoven A.C."/>
            <person name="Haridas S."/>
            <person name="Skiadas P."/>
            <person name="Martin F."/>
            <person name="Groenewald J.Z."/>
            <person name="Crous P.W."/>
            <person name="Seidl M.F."/>
        </authorList>
    </citation>
    <scope>NUCLEOTIDE SEQUENCE [LARGE SCALE GENOMIC DNA]</scope>
    <source>
        <strain evidence="4 5">CBS 123374</strain>
    </source>
</reference>
<accession>A0ABR1YXM2</accession>
<feature type="domain" description="Nephrocystin 3-like N-terminal" evidence="3">
    <location>
        <begin position="216"/>
        <end position="383"/>
    </location>
</feature>
<evidence type="ECO:0000256" key="1">
    <source>
        <dbReference type="ARBA" id="ARBA00022737"/>
    </source>
</evidence>
<sequence length="1054" mass="117709">MADPLSISASIAGLLSLADIVFSRVFRYAKAVQGSDSEIAQLAERTQSLSGVLHSLLLLAMELDTEGPAHEFRFRHLISCGNTLRKIKQKLESKTPTSSTHNPAASVKNKLLWPFSSSETKKLVAELSEHQTAISQATTADSLTQLLSALSIQNDIRDGVERLQDCFDDIKDGLERRWELETRISISEERQKVLDFFGNVDPSSNHNTSLQLRHPGTGQWLIDHELFRRWQKTPASKLWLSGIPGAGKTVLASLIIEESLKGSSNREAVAYFYCDYKDRDRQNPVKILGSLAAQISKQDESQESFKILEGFYAACHPPGRGSQFADAQMLVKSIQDMSVSFDEVSIIVDGLDECDDNQIEVVEVLCQLNADEYSNIRTLFLSRDEQVLRIHLEGTYNHISIAAHNDDLRFYVEAEVELRVRKRRLRVKNPTLKQEIVERLVDGADGMFRWVVCQLDYLCELPDDAARRKALKNLPPDLFATYERILERVNRQGREVQELVENTLRMLLFESSMPCNVLCGALAIKDGVDQFDHEAVPDDEEVLIRCSSLVRRVYYHPGPGNSSFQMSHFTVKEFLVSIDPVRTKHLSRYHLNFVDARTKVLCMQLTYLALKNSSSELDKSLGDLENRLFLDPLRTWAIYSIRDRLEDSDNQDFLKRLKIMLDPAKSLNFLAWVQDTLFWDVGDFNDDDRSKFRLVTSAIASGSMTTLHFAAMLRLPKLVEWLLSCGCEPNQMSDFGTPVHCALSGLVLSSGIHPQLVHTRLKSITEAKATLEVLLSGGATCSRNTAKTMWRKETSAMGIVLQSNKHAVLLLQHGADPGQIDKCAWNFLHHAAMSSSNGCFKILEQFRIPDRVWQAKCPLTVLGRENSTNLDEFVPIFAAKNTFQVAEANMLHFLIDLPEVMQHVLVNKLLAVDCPAINGYTPLHHAVLHDKMKATKLLISHGANVNARTAAGVTVLHFAAENSLGLFKYLLEAGAEPNAITHDGNLPLHIAASLGKSRIVSLLLESGSIDARNAKGMSPKFCALAAGQAHTSELISEAKSQGTNAIVELRCRVC</sequence>
<keyword evidence="2" id="KW-0040">ANK repeat</keyword>
<evidence type="ECO:0000259" key="3">
    <source>
        <dbReference type="Pfam" id="PF24883"/>
    </source>
</evidence>
<evidence type="ECO:0000313" key="4">
    <source>
        <dbReference type="EMBL" id="KAK8243431.1"/>
    </source>
</evidence>
<dbReference type="PANTHER" id="PTHR10039">
    <property type="entry name" value="AMELOGENIN"/>
    <property type="match status" value="1"/>
</dbReference>